<keyword evidence="6 7" id="KW-0472">Membrane</keyword>
<dbReference type="GO" id="GO:0005886">
    <property type="term" value="C:plasma membrane"/>
    <property type="evidence" value="ECO:0007669"/>
    <property type="project" value="UniProtKB-SubCell"/>
</dbReference>
<feature type="transmembrane region" description="Helical" evidence="7">
    <location>
        <begin position="254"/>
        <end position="275"/>
    </location>
</feature>
<dbReference type="EMBL" id="CP022118">
    <property type="protein sequence ID" value="ASG19153.1"/>
    <property type="molecule type" value="Genomic_DNA"/>
</dbReference>
<keyword evidence="10" id="KW-0614">Plasmid</keyword>
<reference evidence="10 11" key="1">
    <citation type="submission" date="2017-06" db="EMBL/GenBank/DDBJ databases">
        <title>Salmonella reference genomes for public health.</title>
        <authorList>
            <person name="Robertson J."/>
            <person name="Yoshida C."/>
            <person name="Gurnik S."/>
            <person name="Nash J."/>
        </authorList>
    </citation>
    <scope>NUCLEOTIDE SEQUENCE [LARGE SCALE GENOMIC DNA]</scope>
    <source>
        <strain evidence="10 11">S-1643</strain>
        <plasmid evidence="11">Plasmid unnamed1</plasmid>
    </source>
</reference>
<evidence type="ECO:0000256" key="3">
    <source>
        <dbReference type="ARBA" id="ARBA00022741"/>
    </source>
</evidence>
<dbReference type="CDD" id="cd03228">
    <property type="entry name" value="ABCC_MRP_Like"/>
    <property type="match status" value="1"/>
</dbReference>
<comment type="subcellular location">
    <subcellularLocation>
        <location evidence="1">Cell membrane</location>
        <topology evidence="1">Multi-pass membrane protein</topology>
    </subcellularLocation>
</comment>
<feature type="transmembrane region" description="Helical" evidence="7">
    <location>
        <begin position="142"/>
        <end position="159"/>
    </location>
</feature>
<keyword evidence="5 7" id="KW-1133">Transmembrane helix</keyword>
<dbReference type="GO" id="GO:0005524">
    <property type="term" value="F:ATP binding"/>
    <property type="evidence" value="ECO:0007669"/>
    <property type="project" value="UniProtKB-KW"/>
</dbReference>
<evidence type="ECO:0000259" key="9">
    <source>
        <dbReference type="PROSITE" id="PS50929"/>
    </source>
</evidence>
<dbReference type="Pfam" id="PF00664">
    <property type="entry name" value="ABC_membrane"/>
    <property type="match status" value="1"/>
</dbReference>
<proteinExistence type="predicted"/>
<dbReference type="SUPFAM" id="SSF90123">
    <property type="entry name" value="ABC transporter transmembrane region"/>
    <property type="match status" value="1"/>
</dbReference>
<evidence type="ECO:0000259" key="8">
    <source>
        <dbReference type="PROSITE" id="PS50893"/>
    </source>
</evidence>
<evidence type="ECO:0000256" key="2">
    <source>
        <dbReference type="ARBA" id="ARBA00022692"/>
    </source>
</evidence>
<dbReference type="SMART" id="SM00382">
    <property type="entry name" value="AAA"/>
    <property type="match status" value="1"/>
</dbReference>
<evidence type="ECO:0000256" key="1">
    <source>
        <dbReference type="ARBA" id="ARBA00004651"/>
    </source>
</evidence>
<feature type="transmembrane region" description="Helical" evidence="7">
    <location>
        <begin position="34"/>
        <end position="53"/>
    </location>
</feature>
<dbReference type="InterPro" id="IPR017871">
    <property type="entry name" value="ABC_transporter-like_CS"/>
</dbReference>
<evidence type="ECO:0000313" key="11">
    <source>
        <dbReference type="Proteomes" id="UP000197157"/>
    </source>
</evidence>
<dbReference type="GO" id="GO:0016887">
    <property type="term" value="F:ATP hydrolysis activity"/>
    <property type="evidence" value="ECO:0007669"/>
    <property type="project" value="InterPro"/>
</dbReference>
<feature type="domain" description="ABC transporter" evidence="8">
    <location>
        <begin position="308"/>
        <end position="522"/>
    </location>
</feature>
<evidence type="ECO:0000313" key="10">
    <source>
        <dbReference type="EMBL" id="ASG19153.1"/>
    </source>
</evidence>
<dbReference type="InterPro" id="IPR011527">
    <property type="entry name" value="ABC1_TM_dom"/>
</dbReference>
<keyword evidence="4" id="KW-0067">ATP-binding</keyword>
<evidence type="ECO:0000256" key="7">
    <source>
        <dbReference type="SAM" id="Phobius"/>
    </source>
</evidence>
<evidence type="ECO:0000256" key="4">
    <source>
        <dbReference type="ARBA" id="ARBA00022840"/>
    </source>
</evidence>
<sequence>MFAFLFAIVTLSVPYALKVTVDTLSRPDPLENAHEILGIVLLYCIIWTANQILQWVRTLLSAPLIAKCDAASQILLYLHLIKIRYETIKAMDIGLLYATITRCRTAFSALSFSFLWAVIPVIFQVTLGSILISIALGVLPGIIMLVSVVILFISSLHFFSKTTRAHLQSFEAQNVLSVHFNEKISSIVEIKTNNSWVRECQVVKDVSDQYHDKMVQSSKGLSFTLIIQSAISGIVFTVIHLFAAWFVYTKRMSVGDFILMSGYIVSLMAPFNALAASFSDLKKNHLALLEGIGILNTEQEEGGDVTQGNPSPILEVNCYVSPYSTDSLSFTINSGDILLITGESGKGKTTLLHSIIGLNINFSGLIRLCGCDVRKLSPSSISKFISFVQQEPTIFTGTVRDNLLYGIEGSVDDSRLLSVLHGLCLSGLNGSCPLDYHVGQKGNKLSGGEKRRLAIARAVIRDLPLMILDEPTAGLDYDTEQSVMSYLSNLAITILLVSHSHNVRIYCTNIIDLDSMWFHRTITD</sequence>
<keyword evidence="3" id="KW-0547">Nucleotide-binding</keyword>
<feature type="domain" description="ABC transmembrane type-1" evidence="9">
    <location>
        <begin position="1"/>
        <end position="283"/>
    </location>
</feature>
<dbReference type="InterPro" id="IPR003439">
    <property type="entry name" value="ABC_transporter-like_ATP-bd"/>
</dbReference>
<evidence type="ECO:0008006" key="12">
    <source>
        <dbReference type="Google" id="ProtNLM"/>
    </source>
</evidence>
<gene>
    <name evidence="10" type="ORF">LFZ25_25310</name>
</gene>
<dbReference type="PROSITE" id="PS50893">
    <property type="entry name" value="ABC_TRANSPORTER_2"/>
    <property type="match status" value="1"/>
</dbReference>
<dbReference type="Gene3D" id="1.20.1560.10">
    <property type="entry name" value="ABC transporter type 1, transmembrane domain"/>
    <property type="match status" value="1"/>
</dbReference>
<dbReference type="Pfam" id="PF00005">
    <property type="entry name" value="ABC_tran"/>
    <property type="match status" value="1"/>
</dbReference>
<dbReference type="GO" id="GO:0034040">
    <property type="term" value="F:ATPase-coupled lipid transmembrane transporter activity"/>
    <property type="evidence" value="ECO:0007669"/>
    <property type="project" value="TreeGrafter"/>
</dbReference>
<dbReference type="PROSITE" id="PS00211">
    <property type="entry name" value="ABC_TRANSPORTER_1"/>
    <property type="match status" value="1"/>
</dbReference>
<dbReference type="Proteomes" id="UP000197157">
    <property type="component" value="Plasmid unnamed1"/>
</dbReference>
<keyword evidence="2 7" id="KW-0812">Transmembrane</keyword>
<protein>
    <recommendedName>
        <fullName evidence="12">ABC transporter ATP-binding protein</fullName>
    </recommendedName>
</protein>
<name>A0A241PY06_SALET</name>
<dbReference type="PANTHER" id="PTHR24221">
    <property type="entry name" value="ATP-BINDING CASSETTE SUB-FAMILY B"/>
    <property type="match status" value="1"/>
</dbReference>
<dbReference type="SUPFAM" id="SSF52540">
    <property type="entry name" value="P-loop containing nucleoside triphosphate hydrolases"/>
    <property type="match status" value="1"/>
</dbReference>
<dbReference type="InterPro" id="IPR003593">
    <property type="entry name" value="AAA+_ATPase"/>
</dbReference>
<dbReference type="InterPro" id="IPR039421">
    <property type="entry name" value="Type_1_exporter"/>
</dbReference>
<dbReference type="InterPro" id="IPR036640">
    <property type="entry name" value="ABC1_TM_sf"/>
</dbReference>
<dbReference type="PANTHER" id="PTHR24221:SF654">
    <property type="entry name" value="ATP-BINDING CASSETTE SUB-FAMILY B MEMBER 6"/>
    <property type="match status" value="1"/>
</dbReference>
<evidence type="ECO:0000256" key="6">
    <source>
        <dbReference type="ARBA" id="ARBA00023136"/>
    </source>
</evidence>
<dbReference type="GO" id="GO:0140359">
    <property type="term" value="F:ABC-type transporter activity"/>
    <property type="evidence" value="ECO:0007669"/>
    <property type="project" value="InterPro"/>
</dbReference>
<geneLocation type="plasmid" evidence="10">
    <name>unnamed1</name>
</geneLocation>
<organism evidence="10 11">
    <name type="scientific">Salmonella enterica subsp. enterica serovar Macclesfield str. S-1643</name>
    <dbReference type="NCBI Taxonomy" id="1242107"/>
    <lineage>
        <taxon>Bacteria</taxon>
        <taxon>Pseudomonadati</taxon>
        <taxon>Pseudomonadota</taxon>
        <taxon>Gammaproteobacteria</taxon>
        <taxon>Enterobacterales</taxon>
        <taxon>Enterobacteriaceae</taxon>
        <taxon>Salmonella</taxon>
    </lineage>
</organism>
<dbReference type="RefSeq" id="WP_088731487.1">
    <property type="nucleotide sequence ID" value="NZ_CP022118.1"/>
</dbReference>
<dbReference type="PROSITE" id="PS50929">
    <property type="entry name" value="ABC_TM1F"/>
    <property type="match status" value="1"/>
</dbReference>
<dbReference type="Gene3D" id="3.40.50.300">
    <property type="entry name" value="P-loop containing nucleotide triphosphate hydrolases"/>
    <property type="match status" value="1"/>
</dbReference>
<accession>A0A241PY06</accession>
<dbReference type="AlphaFoldDB" id="A0A241PY06"/>
<dbReference type="InterPro" id="IPR027417">
    <property type="entry name" value="P-loop_NTPase"/>
</dbReference>
<feature type="transmembrane region" description="Helical" evidence="7">
    <location>
        <begin position="114"/>
        <end position="136"/>
    </location>
</feature>
<feature type="transmembrane region" description="Helical" evidence="7">
    <location>
        <begin position="223"/>
        <end position="248"/>
    </location>
</feature>
<evidence type="ECO:0000256" key="5">
    <source>
        <dbReference type="ARBA" id="ARBA00022989"/>
    </source>
</evidence>